<evidence type="ECO:0000256" key="2">
    <source>
        <dbReference type="ARBA" id="ARBA00010992"/>
    </source>
</evidence>
<feature type="transmembrane region" description="Helical" evidence="6">
    <location>
        <begin position="438"/>
        <end position="457"/>
    </location>
</feature>
<evidence type="ECO:0000259" key="7">
    <source>
        <dbReference type="PROSITE" id="PS50850"/>
    </source>
</evidence>
<feature type="transmembrane region" description="Helical" evidence="6">
    <location>
        <begin position="64"/>
        <end position="85"/>
    </location>
</feature>
<comment type="subcellular location">
    <subcellularLocation>
        <location evidence="1">Membrane</location>
        <topology evidence="1">Multi-pass membrane protein</topology>
    </subcellularLocation>
</comment>
<feature type="transmembrane region" description="Helical" evidence="6">
    <location>
        <begin position="370"/>
        <end position="392"/>
    </location>
</feature>
<evidence type="ECO:0000256" key="5">
    <source>
        <dbReference type="ARBA" id="ARBA00023136"/>
    </source>
</evidence>
<gene>
    <name evidence="8" type="ORF">BDY17DRAFT_43970</name>
</gene>
<dbReference type="InterPro" id="IPR050360">
    <property type="entry name" value="MFS_Sugar_Transporters"/>
</dbReference>
<keyword evidence="3 6" id="KW-0812">Transmembrane</keyword>
<dbReference type="OrthoDB" id="6612291at2759"/>
<evidence type="ECO:0000256" key="1">
    <source>
        <dbReference type="ARBA" id="ARBA00004141"/>
    </source>
</evidence>
<dbReference type="AlphaFoldDB" id="A0A6A6PJ08"/>
<dbReference type="EMBL" id="MU001641">
    <property type="protein sequence ID" value="KAF2479701.1"/>
    <property type="molecule type" value="Genomic_DNA"/>
</dbReference>
<keyword evidence="4 6" id="KW-1133">Transmembrane helix</keyword>
<dbReference type="Gene3D" id="1.20.1250.20">
    <property type="entry name" value="MFS general substrate transporter like domains"/>
    <property type="match status" value="1"/>
</dbReference>
<organism evidence="8 9">
    <name type="scientific">Neohortaea acidophila</name>
    <dbReference type="NCBI Taxonomy" id="245834"/>
    <lineage>
        <taxon>Eukaryota</taxon>
        <taxon>Fungi</taxon>
        <taxon>Dikarya</taxon>
        <taxon>Ascomycota</taxon>
        <taxon>Pezizomycotina</taxon>
        <taxon>Dothideomycetes</taxon>
        <taxon>Dothideomycetidae</taxon>
        <taxon>Mycosphaerellales</taxon>
        <taxon>Teratosphaeriaceae</taxon>
        <taxon>Neohortaea</taxon>
    </lineage>
</organism>
<name>A0A6A6PJ08_9PEZI</name>
<dbReference type="GO" id="GO:0005351">
    <property type="term" value="F:carbohydrate:proton symporter activity"/>
    <property type="evidence" value="ECO:0007669"/>
    <property type="project" value="TreeGrafter"/>
</dbReference>
<dbReference type="PROSITE" id="PS50850">
    <property type="entry name" value="MFS"/>
    <property type="match status" value="1"/>
</dbReference>
<feature type="transmembrane region" description="Helical" evidence="6">
    <location>
        <begin position="339"/>
        <end position="358"/>
    </location>
</feature>
<dbReference type="PANTHER" id="PTHR48022:SF27">
    <property type="entry name" value="MAJOR FACILITATOR SUPERFAMILY (MFS) PROFILE DOMAIN-CONTAINING PROTEIN"/>
    <property type="match status" value="1"/>
</dbReference>
<feature type="transmembrane region" description="Helical" evidence="6">
    <location>
        <begin position="97"/>
        <end position="116"/>
    </location>
</feature>
<dbReference type="InterPro" id="IPR020846">
    <property type="entry name" value="MFS_dom"/>
</dbReference>
<evidence type="ECO:0000256" key="6">
    <source>
        <dbReference type="SAM" id="Phobius"/>
    </source>
</evidence>
<evidence type="ECO:0000256" key="4">
    <source>
        <dbReference type="ARBA" id="ARBA00022989"/>
    </source>
</evidence>
<evidence type="ECO:0000313" key="9">
    <source>
        <dbReference type="Proteomes" id="UP000799767"/>
    </source>
</evidence>
<proteinExistence type="inferred from homology"/>
<feature type="transmembrane region" description="Helical" evidence="6">
    <location>
        <begin position="122"/>
        <end position="142"/>
    </location>
</feature>
<keyword evidence="5 6" id="KW-0472">Membrane</keyword>
<reference evidence="8" key="1">
    <citation type="journal article" date="2020" name="Stud. Mycol.">
        <title>101 Dothideomycetes genomes: a test case for predicting lifestyles and emergence of pathogens.</title>
        <authorList>
            <person name="Haridas S."/>
            <person name="Albert R."/>
            <person name="Binder M."/>
            <person name="Bloem J."/>
            <person name="Labutti K."/>
            <person name="Salamov A."/>
            <person name="Andreopoulos B."/>
            <person name="Baker S."/>
            <person name="Barry K."/>
            <person name="Bills G."/>
            <person name="Bluhm B."/>
            <person name="Cannon C."/>
            <person name="Castanera R."/>
            <person name="Culley D."/>
            <person name="Daum C."/>
            <person name="Ezra D."/>
            <person name="Gonzalez J."/>
            <person name="Henrissat B."/>
            <person name="Kuo A."/>
            <person name="Liang C."/>
            <person name="Lipzen A."/>
            <person name="Lutzoni F."/>
            <person name="Magnuson J."/>
            <person name="Mondo S."/>
            <person name="Nolan M."/>
            <person name="Ohm R."/>
            <person name="Pangilinan J."/>
            <person name="Park H.-J."/>
            <person name="Ramirez L."/>
            <person name="Alfaro M."/>
            <person name="Sun H."/>
            <person name="Tritt A."/>
            <person name="Yoshinaga Y."/>
            <person name="Zwiers L.-H."/>
            <person name="Turgeon B."/>
            <person name="Goodwin S."/>
            <person name="Spatafora J."/>
            <person name="Crous P."/>
            <person name="Grigoriev I."/>
        </authorList>
    </citation>
    <scope>NUCLEOTIDE SEQUENCE</scope>
    <source>
        <strain evidence="8">CBS 113389</strain>
    </source>
</reference>
<dbReference type="SUPFAM" id="SSF103473">
    <property type="entry name" value="MFS general substrate transporter"/>
    <property type="match status" value="1"/>
</dbReference>
<dbReference type="Proteomes" id="UP000799767">
    <property type="component" value="Unassembled WGS sequence"/>
</dbReference>
<feature type="transmembrane region" description="Helical" evidence="6">
    <location>
        <begin position="308"/>
        <end position="332"/>
    </location>
</feature>
<dbReference type="PROSITE" id="PS00216">
    <property type="entry name" value="SUGAR_TRANSPORT_1"/>
    <property type="match status" value="1"/>
</dbReference>
<dbReference type="InterPro" id="IPR036259">
    <property type="entry name" value="MFS_trans_sf"/>
</dbReference>
<dbReference type="Pfam" id="PF00083">
    <property type="entry name" value="Sugar_tr"/>
    <property type="match status" value="1"/>
</dbReference>
<feature type="transmembrane region" description="Helical" evidence="6">
    <location>
        <begin position="18"/>
        <end position="44"/>
    </location>
</feature>
<comment type="similarity">
    <text evidence="2">Belongs to the major facilitator superfamily. Sugar transporter (TC 2.A.1.1) family.</text>
</comment>
<accession>A0A6A6PJ08</accession>
<feature type="transmembrane region" description="Helical" evidence="6">
    <location>
        <begin position="404"/>
        <end position="426"/>
    </location>
</feature>
<evidence type="ECO:0000313" key="8">
    <source>
        <dbReference type="EMBL" id="KAF2479701.1"/>
    </source>
</evidence>
<dbReference type="InterPro" id="IPR005829">
    <property type="entry name" value="Sugar_transporter_CS"/>
</dbReference>
<feature type="transmembrane region" description="Helical" evidence="6">
    <location>
        <begin position="195"/>
        <end position="216"/>
    </location>
</feature>
<feature type="domain" description="Major facilitator superfamily (MFS) profile" evidence="7">
    <location>
        <begin position="21"/>
        <end position="461"/>
    </location>
</feature>
<dbReference type="GeneID" id="54479395"/>
<evidence type="ECO:0000256" key="3">
    <source>
        <dbReference type="ARBA" id="ARBA00022692"/>
    </source>
</evidence>
<dbReference type="PANTHER" id="PTHR48022">
    <property type="entry name" value="PLASTIDIC GLUCOSE TRANSPORTER 4"/>
    <property type="match status" value="1"/>
</dbReference>
<dbReference type="RefSeq" id="XP_033586271.1">
    <property type="nucleotide sequence ID" value="XM_033738393.1"/>
</dbReference>
<dbReference type="GO" id="GO:0016020">
    <property type="term" value="C:membrane"/>
    <property type="evidence" value="ECO:0007669"/>
    <property type="project" value="UniProtKB-SubCell"/>
</dbReference>
<dbReference type="FunFam" id="1.20.1250.20:FF:000078">
    <property type="entry name" value="MFS maltose transporter, putative"/>
    <property type="match status" value="1"/>
</dbReference>
<protein>
    <submittedName>
        <fullName evidence="8">General substrate transporter</fullName>
    </submittedName>
</protein>
<dbReference type="InterPro" id="IPR005828">
    <property type="entry name" value="MFS_sugar_transport-like"/>
</dbReference>
<sequence>MADATPSAAYHLLHNRRLLFTAVLLSTGCFTFGYDASVIGGALAMPPFVKQFGTLTPKGYVLTARTTSIIVATPTSGALVGAAINSFCADRFGRRKTMWLGCAISLLGAILQTSSFSVATITVGRIFTSISVFVLVGMAITFQNELSPPSLKGLLGGVSVVSIQSAAVIASGINWGTHSIPTSLAWRLPIGLQNVFPIIIATCTFFVMESPTALLIKGDDVRAEESLRRVRQGYSEEEIADEMARLKMQKSLRAAEKEISWLDLFRGTNLRRTILATYAGMMISLSGLIYATNYATVFLEQVGETSPYMLVFILNILTFAGAITGGALVDVIGRRRLALSSYTMILIIDCTIGGLGFAKLTSPSVAKAIAAFNLMFGFFVAVGFNVLTYINTAEMPTARLRNKTNAFALLCNSLTSLTVTYVFPYISEPTGADLGAKTYLIFAGFMVVNLIFTFFCYPEVKGRSPAELDAMFEARLPARKFKDHVPLLLPGKDEGDYDGDAVAEKDQTVKAFE</sequence>
<feature type="transmembrane region" description="Helical" evidence="6">
    <location>
        <begin position="275"/>
        <end position="296"/>
    </location>
</feature>
<keyword evidence="9" id="KW-1185">Reference proteome</keyword>
<feature type="transmembrane region" description="Helical" evidence="6">
    <location>
        <begin position="154"/>
        <end position="175"/>
    </location>
</feature>